<dbReference type="EMBL" id="BJLF01000010">
    <property type="protein sequence ID" value="GEA51498.1"/>
    <property type="molecule type" value="Genomic_DNA"/>
</dbReference>
<evidence type="ECO:0000313" key="1">
    <source>
        <dbReference type="EMBL" id="GEA51498.1"/>
    </source>
</evidence>
<gene>
    <name evidence="1" type="ORF">VIN01S_23020</name>
</gene>
<reference evidence="1 2" key="1">
    <citation type="submission" date="2019-06" db="EMBL/GenBank/DDBJ databases">
        <title>Whole genome shotgun sequence of Vibrio inusitatus NBRC 102082.</title>
        <authorList>
            <person name="Hosoyama A."/>
            <person name="Uohara A."/>
            <person name="Ohji S."/>
            <person name="Ichikawa N."/>
        </authorList>
    </citation>
    <scope>NUCLEOTIDE SEQUENCE [LARGE SCALE GENOMIC DNA]</scope>
    <source>
        <strain evidence="1 2">NBRC 102082</strain>
    </source>
</reference>
<keyword evidence="2" id="KW-1185">Reference proteome</keyword>
<organism evidence="1 2">
    <name type="scientific">Vibrio inusitatus NBRC 102082</name>
    <dbReference type="NCBI Taxonomy" id="1219070"/>
    <lineage>
        <taxon>Bacteria</taxon>
        <taxon>Pseudomonadati</taxon>
        <taxon>Pseudomonadota</taxon>
        <taxon>Gammaproteobacteria</taxon>
        <taxon>Vibrionales</taxon>
        <taxon>Vibrionaceae</taxon>
        <taxon>Vibrio</taxon>
    </lineage>
</organism>
<dbReference type="RefSeq" id="WP_141345902.1">
    <property type="nucleotide sequence ID" value="NZ_BJLF01000010.1"/>
</dbReference>
<comment type="caution">
    <text evidence="1">The sequence shown here is derived from an EMBL/GenBank/DDBJ whole genome shotgun (WGS) entry which is preliminary data.</text>
</comment>
<sequence>MKTLIDAINQYEDLVNVTLAQAGFRVIHLDVLDSILKQPANNIDLNTIELPIYVQDKDARKFTQKFTIELTKNQSCKESLKKEVAKIVDALESNLEPINY</sequence>
<evidence type="ECO:0000313" key="2">
    <source>
        <dbReference type="Proteomes" id="UP000318717"/>
    </source>
</evidence>
<proteinExistence type="predicted"/>
<name>A0A4Y3HWV7_9VIBR</name>
<protein>
    <submittedName>
        <fullName evidence="1">Uncharacterized protein</fullName>
    </submittedName>
</protein>
<accession>A0A4Y3HWV7</accession>
<dbReference type="Proteomes" id="UP000318717">
    <property type="component" value="Unassembled WGS sequence"/>
</dbReference>
<dbReference type="AlphaFoldDB" id="A0A4Y3HWV7"/>